<sequence length="56" mass="6471">MSPRTGRPIVGNPKTYEVKARIDEETHKELEEYCKKNSVTKTEVVRIGLKKVLNKK</sequence>
<dbReference type="AlphaFoldDB" id="A0A162IYK2"/>
<proteinExistence type="predicted"/>
<reference evidence="1 2" key="1">
    <citation type="submission" date="2016-03" db="EMBL/GenBank/DDBJ databases">
        <title>Comparative genomics of human isolates of Fusobacterium necrophorum.</title>
        <authorList>
            <person name="Jensen A."/>
            <person name="Bank S."/>
            <person name="Andersen P.S."/>
            <person name="Kristensen L.H."/>
            <person name="Prag J."/>
        </authorList>
    </citation>
    <scope>NUCLEOTIDE SEQUENCE [LARGE SCALE GENOMIC DNA]</scope>
    <source>
        <strain evidence="1 2">LS_1264</strain>
    </source>
</reference>
<organism evidence="1 2">
    <name type="scientific">Fusobacterium necrophorum subsp. funduliforme</name>
    <dbReference type="NCBI Taxonomy" id="143387"/>
    <lineage>
        <taxon>Bacteria</taxon>
        <taxon>Fusobacteriati</taxon>
        <taxon>Fusobacteriota</taxon>
        <taxon>Fusobacteriia</taxon>
        <taxon>Fusobacteriales</taxon>
        <taxon>Fusobacteriaceae</taxon>
        <taxon>Fusobacterium</taxon>
    </lineage>
</organism>
<dbReference type="InterPro" id="IPR013321">
    <property type="entry name" value="Arc_rbn_hlx_hlx"/>
</dbReference>
<comment type="caution">
    <text evidence="1">The sequence shown here is derived from an EMBL/GenBank/DDBJ whole genome shotgun (WGS) entry which is preliminary data.</text>
</comment>
<name>A0A162IYK2_9FUSO</name>
<dbReference type="Proteomes" id="UP000075816">
    <property type="component" value="Unassembled WGS sequence"/>
</dbReference>
<dbReference type="SUPFAM" id="SSF47598">
    <property type="entry name" value="Ribbon-helix-helix"/>
    <property type="match status" value="1"/>
</dbReference>
<dbReference type="EMBL" id="LVEA01000031">
    <property type="protein sequence ID" value="KYL04708.1"/>
    <property type="molecule type" value="Genomic_DNA"/>
</dbReference>
<protein>
    <submittedName>
        <fullName evidence="1">CopG family transcriptional regulator</fullName>
    </submittedName>
</protein>
<dbReference type="InterPro" id="IPR010985">
    <property type="entry name" value="Ribbon_hlx_hlx"/>
</dbReference>
<dbReference type="GO" id="GO:0006355">
    <property type="term" value="P:regulation of DNA-templated transcription"/>
    <property type="evidence" value="ECO:0007669"/>
    <property type="project" value="InterPro"/>
</dbReference>
<accession>A0A162IYK2</accession>
<gene>
    <name evidence="1" type="ORF">A2J07_05225</name>
</gene>
<evidence type="ECO:0000313" key="1">
    <source>
        <dbReference type="EMBL" id="KYL04708.1"/>
    </source>
</evidence>
<dbReference type="RefSeq" id="WP_005957386.1">
    <property type="nucleotide sequence ID" value="NZ_CAXOUQ010000026.1"/>
</dbReference>
<dbReference type="Gene3D" id="1.10.1220.10">
    <property type="entry name" value="Met repressor-like"/>
    <property type="match status" value="1"/>
</dbReference>
<evidence type="ECO:0000313" key="2">
    <source>
        <dbReference type="Proteomes" id="UP000075816"/>
    </source>
</evidence>